<accession>A0ABW3FXX6</accession>
<evidence type="ECO:0000313" key="3">
    <source>
        <dbReference type="Proteomes" id="UP001597018"/>
    </source>
</evidence>
<protein>
    <submittedName>
        <fullName evidence="2">DUF485 domain-containing protein</fullName>
    </submittedName>
</protein>
<feature type="transmembrane region" description="Helical" evidence="1">
    <location>
        <begin position="60"/>
        <end position="85"/>
    </location>
</feature>
<keyword evidence="1" id="KW-1133">Transmembrane helix</keyword>
<keyword evidence="3" id="KW-1185">Reference proteome</keyword>
<feature type="transmembrane region" description="Helical" evidence="1">
    <location>
        <begin position="91"/>
        <end position="117"/>
    </location>
</feature>
<dbReference type="PANTHER" id="PTHR38441">
    <property type="entry name" value="INTEGRAL MEMBRANE PROTEIN-RELATED"/>
    <property type="match status" value="1"/>
</dbReference>
<dbReference type="EMBL" id="JBHTIW010000021">
    <property type="protein sequence ID" value="MFD0922488.1"/>
    <property type="molecule type" value="Genomic_DNA"/>
</dbReference>
<dbReference type="Pfam" id="PF04341">
    <property type="entry name" value="DUF485"/>
    <property type="match status" value="1"/>
</dbReference>
<proteinExistence type="predicted"/>
<dbReference type="RefSeq" id="WP_345600739.1">
    <property type="nucleotide sequence ID" value="NZ_BAABLT010000016.1"/>
</dbReference>
<comment type="caution">
    <text evidence="2">The sequence shown here is derived from an EMBL/GenBank/DDBJ whole genome shotgun (WGS) entry which is preliminary data.</text>
</comment>
<dbReference type="Proteomes" id="UP001597018">
    <property type="component" value="Unassembled WGS sequence"/>
</dbReference>
<organism evidence="2 3">
    <name type="scientific">Saccharopolyspora rosea</name>
    <dbReference type="NCBI Taxonomy" id="524884"/>
    <lineage>
        <taxon>Bacteria</taxon>
        <taxon>Bacillati</taxon>
        <taxon>Actinomycetota</taxon>
        <taxon>Actinomycetes</taxon>
        <taxon>Pseudonocardiales</taxon>
        <taxon>Pseudonocardiaceae</taxon>
        <taxon>Saccharopolyspora</taxon>
    </lineage>
</organism>
<keyword evidence="1" id="KW-0472">Membrane</keyword>
<evidence type="ECO:0000256" key="1">
    <source>
        <dbReference type="SAM" id="Phobius"/>
    </source>
</evidence>
<evidence type="ECO:0000313" key="2">
    <source>
        <dbReference type="EMBL" id="MFD0922488.1"/>
    </source>
</evidence>
<keyword evidence="1" id="KW-0812">Transmembrane</keyword>
<dbReference type="PANTHER" id="PTHR38441:SF1">
    <property type="entry name" value="MEMBRANE PROTEIN"/>
    <property type="match status" value="1"/>
</dbReference>
<gene>
    <name evidence="2" type="ORF">ACFQ16_22310</name>
</gene>
<dbReference type="InterPro" id="IPR007436">
    <property type="entry name" value="DUF485"/>
</dbReference>
<name>A0ABW3FXX6_9PSEU</name>
<sequence length="139" mass="15687">MSTTTSSSVHRRRWEHEPAGGAAQFGNADQRALRRTAERPDFDAIRHSADFADLRRRVRLFIFPAGAFFLLWYVGYVLIAAYAPAFMSQKLWGAVNVGLVLGLLQFVSTGALTLLYVRYAQRTIDPRVDRIREQAGVDN</sequence>
<reference evidence="3" key="1">
    <citation type="journal article" date="2019" name="Int. J. Syst. Evol. Microbiol.">
        <title>The Global Catalogue of Microorganisms (GCM) 10K type strain sequencing project: providing services to taxonomists for standard genome sequencing and annotation.</title>
        <authorList>
            <consortium name="The Broad Institute Genomics Platform"/>
            <consortium name="The Broad Institute Genome Sequencing Center for Infectious Disease"/>
            <person name="Wu L."/>
            <person name="Ma J."/>
        </authorList>
    </citation>
    <scope>NUCLEOTIDE SEQUENCE [LARGE SCALE GENOMIC DNA]</scope>
    <source>
        <strain evidence="3">CCUG 56401</strain>
    </source>
</reference>